<dbReference type="NCBIfam" id="TIGR00756">
    <property type="entry name" value="PPR"/>
    <property type="match status" value="1"/>
</dbReference>
<evidence type="ECO:0000313" key="4">
    <source>
        <dbReference type="RefSeq" id="XP_021287853.1"/>
    </source>
</evidence>
<dbReference type="PANTHER" id="PTHR47262:SF1">
    <property type="entry name" value="OS02G0132600 PROTEIN"/>
    <property type="match status" value="1"/>
</dbReference>
<organism evidence="3 4">
    <name type="scientific">Herrania umbratica</name>
    <dbReference type="NCBI Taxonomy" id="108875"/>
    <lineage>
        <taxon>Eukaryota</taxon>
        <taxon>Viridiplantae</taxon>
        <taxon>Streptophyta</taxon>
        <taxon>Embryophyta</taxon>
        <taxon>Tracheophyta</taxon>
        <taxon>Spermatophyta</taxon>
        <taxon>Magnoliopsida</taxon>
        <taxon>eudicotyledons</taxon>
        <taxon>Gunneridae</taxon>
        <taxon>Pentapetalae</taxon>
        <taxon>rosids</taxon>
        <taxon>malvids</taxon>
        <taxon>Malvales</taxon>
        <taxon>Malvaceae</taxon>
        <taxon>Byttnerioideae</taxon>
        <taxon>Herrania</taxon>
    </lineage>
</organism>
<dbReference type="PROSITE" id="PS51375">
    <property type="entry name" value="PPR"/>
    <property type="match status" value="2"/>
</dbReference>
<gene>
    <name evidence="4" type="primary">LOC110419217</name>
</gene>
<evidence type="ECO:0000313" key="3">
    <source>
        <dbReference type="Proteomes" id="UP000504621"/>
    </source>
</evidence>
<dbReference type="OrthoDB" id="767661at2759"/>
<dbReference type="Gene3D" id="1.25.40.10">
    <property type="entry name" value="Tetratricopeptide repeat domain"/>
    <property type="match status" value="3"/>
</dbReference>
<proteinExistence type="predicted"/>
<dbReference type="AlphaFoldDB" id="A0A6J1ALL8"/>
<name>A0A6J1ALL8_9ROSI</name>
<accession>A0A6J1ALL8</accession>
<dbReference type="Pfam" id="PF13041">
    <property type="entry name" value="PPR_2"/>
    <property type="match status" value="1"/>
</dbReference>
<keyword evidence="3" id="KW-1185">Reference proteome</keyword>
<dbReference type="PANTHER" id="PTHR47262">
    <property type="entry name" value="OS02G0132600 PROTEIN"/>
    <property type="match status" value="1"/>
</dbReference>
<dbReference type="InterPro" id="IPR002885">
    <property type="entry name" value="PPR_rpt"/>
</dbReference>
<dbReference type="Proteomes" id="UP000504621">
    <property type="component" value="Unplaced"/>
</dbReference>
<protein>
    <submittedName>
        <fullName evidence="4">Pentatricopeptide repeat-containing protein At4g04790, mitochondrial-like isoform X1</fullName>
    </submittedName>
</protein>
<dbReference type="Pfam" id="PF01535">
    <property type="entry name" value="PPR"/>
    <property type="match status" value="3"/>
</dbReference>
<evidence type="ECO:0000256" key="2">
    <source>
        <dbReference type="PROSITE-ProRule" id="PRU00708"/>
    </source>
</evidence>
<dbReference type="RefSeq" id="XP_021287853.1">
    <property type="nucleotide sequence ID" value="XM_021432178.1"/>
</dbReference>
<evidence type="ECO:0000256" key="1">
    <source>
        <dbReference type="ARBA" id="ARBA00022737"/>
    </source>
</evidence>
<feature type="repeat" description="PPR" evidence="2">
    <location>
        <begin position="507"/>
        <end position="541"/>
    </location>
</feature>
<keyword evidence="1" id="KW-0677">Repeat</keyword>
<feature type="repeat" description="PPR" evidence="2">
    <location>
        <begin position="472"/>
        <end position="506"/>
    </location>
</feature>
<reference evidence="4" key="1">
    <citation type="submission" date="2025-08" db="UniProtKB">
        <authorList>
            <consortium name="RefSeq"/>
        </authorList>
    </citation>
    <scope>IDENTIFICATION</scope>
    <source>
        <tissue evidence="4">Leaf</tissue>
    </source>
</reference>
<sequence length="850" mass="96220">MTVSKAKTLSALFRAVKKAAKNSSTSSSCSSSLDAGDKSLKEFVSSLDTSSSSSPASFSKRSPIPIKKPTDGSLFNLLRDPASLSEDSMDELTQEVSSLLCDGAVNSSNDSGRALTIPWLSMSNNKTSLMQKEVSRERKQKWVFKTSQVIRFNRLIKMCGDKLGAKATMEVFDKLGRETGLKEYNALIALCLENARTSDDEDVALEHISEAFRTFKKMRERGFQVEEETYGPFLIYFIDRGMVEEFFFFCGPIKDGNPSLLPRLGYYEMLLWIGVNNEKKIQELCHYIAPTDGIDDFEFKENYLLALCQSGRKEDLTQLLEIIDIKRISSVDKVVHIFKSLGRLSLESFAEKFLLAFKSCDYGMENISRLILSYASSIPNLKVEDTFLKFKSLHKKFTIIPSSASYEMLITYCCDFHKVHVALDMVNEMCELGLSLSIEMLHRISHACEESYEFHLVRQIYSVICLHNLKPNSETFRRMISLSVKMKDFEGAYAMLNDMKKMKVMPTASIYNAIMAGYFREKKSSAALTVLKNMECEDIKPDTQTFSYLIGNCDCEEDISKYYEEMKSAGIQVTKHVFMALINAYATCGQFEKAKQVLLDKGIPFKSLKEIKSALASALASNGQMLDALNIYKEIKQVGDTLEPKAVISLIEHFNFERELSTLLQLLEELHDPDYWVDACCRIVLHCVKIKDLRSTVDLLKQLKDKLHNDDLGIDFLCDEVFSLIAEGDAKELWFGLALLQAIKDEIGLIPSRKSLDFLLTACTNAKDSQNSLFIWKEYQLAGLSYNILSYLRMYQALLACGDLKSANIMLTKIPTDDPHIRLIIKAYQTTYVQSTSSKTKKKMQKRKGA</sequence>
<dbReference type="GeneID" id="110419217"/>
<dbReference type="InterPro" id="IPR011990">
    <property type="entry name" value="TPR-like_helical_dom_sf"/>
</dbReference>